<evidence type="ECO:0000313" key="2">
    <source>
        <dbReference type="RefSeq" id="XP_075077341.1"/>
    </source>
</evidence>
<dbReference type="Proteomes" id="UP000790787">
    <property type="component" value="Chromosome 9"/>
</dbReference>
<gene>
    <name evidence="2" type="primary">LOC107825721</name>
</gene>
<reference evidence="2" key="2">
    <citation type="submission" date="2025-08" db="UniProtKB">
        <authorList>
            <consortium name="RefSeq"/>
        </authorList>
    </citation>
    <scope>IDENTIFICATION</scope>
    <source>
        <tissue evidence="2">Leaf</tissue>
    </source>
</reference>
<reference evidence="1" key="1">
    <citation type="journal article" date="2014" name="Nat. Commun.">
        <title>The tobacco genome sequence and its comparison with those of tomato and potato.</title>
        <authorList>
            <person name="Sierro N."/>
            <person name="Battey J.N."/>
            <person name="Ouadi S."/>
            <person name="Bakaher N."/>
            <person name="Bovet L."/>
            <person name="Willig A."/>
            <person name="Goepfert S."/>
            <person name="Peitsch M.C."/>
            <person name="Ivanov N.V."/>
        </authorList>
    </citation>
    <scope>NUCLEOTIDE SEQUENCE [LARGE SCALE GENOMIC DNA]</scope>
</reference>
<sequence length="695" mass="78772">MLDSNNRMLQQLIGSTGKMQERVDSYESAIKGIEIQLGKISMALNNRPQGTLPTDTQVNPKEQGPKQLMVMSLRNGRDLDLEQEIARESRPTKTFVPVPINIDDSTGLTEVTERSGLQHPSPQRLAKYQKDEQYKKFMEMLKQIQVNIPLIDALKEMPGYAKMMKDLMFRIGRARPISMLLQLANRMVKRPLGILDNVLVQVGNDIANCSLIEAVDVILEEEDKTLNAKDPLAACLMNLEEMDGEDLAKWVLAIEGRGYWKIELEFDPLHLEERKTPLVKPSIEEPPQLELKQLPSHLKYAFLGPKTTLLVIISSNLLDVQAEQLLQVLLECKTTIGWTIADIKGINPAFCMHKILLEDGYKSSREHQRRLDPNMKEVVKKEVIKLAFEELKKRLVTAPIIVAPNWEQPYLIEKKESKPRLIRWILLLQEFDLEIRDRKGEGNQVADRLSRLEGAEKKVEVEDIIETLPNKQLLAVAMACHASPYGGHFGGVRTAAKVLVSGFYWSTLFKYAHLWVKGCDECQRTENISRQYEMPMNPIQEVEVFDVWGIDFIGPFVSSYGNKYILVAVDYVSKWVEAATLPTNDAKGGRKFHSASLTFEGKCWLYIINSHLLPSSNTTGENGPRAALICCFINGHDFDVAKVIHDEMFIRCPVQRNLDGKVKKEQKFRADKVTIGKDPVAPIEANSDESDALDE</sequence>
<keyword evidence="1" id="KW-1185">Reference proteome</keyword>
<dbReference type="RefSeq" id="XP_075077341.1">
    <property type="nucleotide sequence ID" value="XM_075221240.1"/>
</dbReference>
<proteinExistence type="predicted"/>
<accession>A0AC58RX82</accession>
<protein>
    <submittedName>
        <fullName evidence="2">Uncharacterized protein LOC107825721</fullName>
    </submittedName>
</protein>
<evidence type="ECO:0000313" key="1">
    <source>
        <dbReference type="Proteomes" id="UP000790787"/>
    </source>
</evidence>
<name>A0AC58RX82_TOBAC</name>
<organism evidence="1 2">
    <name type="scientific">Nicotiana tabacum</name>
    <name type="common">Common tobacco</name>
    <dbReference type="NCBI Taxonomy" id="4097"/>
    <lineage>
        <taxon>Eukaryota</taxon>
        <taxon>Viridiplantae</taxon>
        <taxon>Streptophyta</taxon>
        <taxon>Embryophyta</taxon>
        <taxon>Tracheophyta</taxon>
        <taxon>Spermatophyta</taxon>
        <taxon>Magnoliopsida</taxon>
        <taxon>eudicotyledons</taxon>
        <taxon>Gunneridae</taxon>
        <taxon>Pentapetalae</taxon>
        <taxon>asterids</taxon>
        <taxon>lamiids</taxon>
        <taxon>Solanales</taxon>
        <taxon>Solanaceae</taxon>
        <taxon>Nicotianoideae</taxon>
        <taxon>Nicotianeae</taxon>
        <taxon>Nicotiana</taxon>
    </lineage>
</organism>